<sequence length="263" mass="29592">MQLKIFIVTCVLYHSSAAEYYKTKPDFVKTCFKSDPEFDDCSRQAVQQLFNALGPGLPEIGMAPLDPLNIPKIRILQGEGPVNVNAALDNVTVTGFGQTDVLLSQVDAKTYDFYTRVRVPKMRIEGTYDLKGKILLIPLVGRGLCWFEPTNMTIDIVSDVKTYDRDGFVFFNVTAAHVKYNIGGMKLRMNNLFDGIKSLEDSTNSYLNANWRPVSESLRPILTKTIEDILLDFMQQLFNNLPGNFMIGDVKNNAVSKKTDKKV</sequence>
<keyword evidence="2" id="KW-1185">Reference proteome</keyword>
<accession>A0ACC0JEV1</accession>
<reference evidence="1 2" key="1">
    <citation type="journal article" date="2022" name="Genome Biol. Evol.">
        <title>The Spruce Budworm Genome: Reconstructing the Evolutionary History of Antifreeze Proteins.</title>
        <authorList>
            <person name="Beliveau C."/>
            <person name="Gagne P."/>
            <person name="Picq S."/>
            <person name="Vernygora O."/>
            <person name="Keeling C.I."/>
            <person name="Pinkney K."/>
            <person name="Doucet D."/>
            <person name="Wen F."/>
            <person name="Johnston J.S."/>
            <person name="Maaroufi H."/>
            <person name="Boyle B."/>
            <person name="Laroche J."/>
            <person name="Dewar K."/>
            <person name="Juretic N."/>
            <person name="Blackburn G."/>
            <person name="Nisole A."/>
            <person name="Brunet B."/>
            <person name="Brandao M."/>
            <person name="Lumley L."/>
            <person name="Duan J."/>
            <person name="Quan G."/>
            <person name="Lucarotti C.J."/>
            <person name="Roe A.D."/>
            <person name="Sperling F.A.H."/>
            <person name="Levesque R.C."/>
            <person name="Cusson M."/>
        </authorList>
    </citation>
    <scope>NUCLEOTIDE SEQUENCE [LARGE SCALE GENOMIC DNA]</scope>
    <source>
        <strain evidence="1">Glfc:IPQL:Cfum</strain>
    </source>
</reference>
<evidence type="ECO:0000313" key="2">
    <source>
        <dbReference type="Proteomes" id="UP001064048"/>
    </source>
</evidence>
<name>A0ACC0JEV1_CHOFU</name>
<evidence type="ECO:0000313" key="1">
    <source>
        <dbReference type="EMBL" id="KAI8422678.1"/>
    </source>
</evidence>
<gene>
    <name evidence="1" type="ORF">MSG28_006449</name>
</gene>
<comment type="caution">
    <text evidence="1">The sequence shown here is derived from an EMBL/GenBank/DDBJ whole genome shotgun (WGS) entry which is preliminary data.</text>
</comment>
<organism evidence="1 2">
    <name type="scientific">Choristoneura fumiferana</name>
    <name type="common">Spruce budworm moth</name>
    <name type="synonym">Archips fumiferana</name>
    <dbReference type="NCBI Taxonomy" id="7141"/>
    <lineage>
        <taxon>Eukaryota</taxon>
        <taxon>Metazoa</taxon>
        <taxon>Ecdysozoa</taxon>
        <taxon>Arthropoda</taxon>
        <taxon>Hexapoda</taxon>
        <taxon>Insecta</taxon>
        <taxon>Pterygota</taxon>
        <taxon>Neoptera</taxon>
        <taxon>Endopterygota</taxon>
        <taxon>Lepidoptera</taxon>
        <taxon>Glossata</taxon>
        <taxon>Ditrysia</taxon>
        <taxon>Tortricoidea</taxon>
        <taxon>Tortricidae</taxon>
        <taxon>Tortricinae</taxon>
        <taxon>Choristoneura</taxon>
    </lineage>
</organism>
<dbReference type="Proteomes" id="UP001064048">
    <property type="component" value="Chromosome 10"/>
</dbReference>
<proteinExistence type="predicted"/>
<dbReference type="EMBL" id="CM046110">
    <property type="protein sequence ID" value="KAI8422678.1"/>
    <property type="molecule type" value="Genomic_DNA"/>
</dbReference>
<protein>
    <submittedName>
        <fullName evidence="1">Uncharacterized protein</fullName>
    </submittedName>
</protein>